<dbReference type="Pfam" id="PF13041">
    <property type="entry name" value="PPR_2"/>
    <property type="match status" value="3"/>
</dbReference>
<sequence length="467" mass="53567">MATPKPISPFRLCSLLRSEKDPSKALRLFLNPNPTQPKPFRHSLLSYDLLITKLARAKMFPDMEQILHRLRHHTTFSVPEPLLCHVITIYGRNRLPSPAIRTFLSLPSFRCTPTVKSFNSLLNALHASRDFQSFSEFASRVTEFAQPDTCTFNILIHAWCVRGEIDCARKVFDEMRSCGVQPSEVTFGTLINGLCKSMRLQEALKLKEVMIRDYRLKPNVNLYTTLIKGCCEVGDMGRAFRIKDEMVRNNVKLDAAVYNTLIDALFKAGRKDDGWHILDEMSKNGCKADLVTYNVMVVELCREKNFEEAFRVLDGMEGRGVKPDVVIYNVIIGWLFKAGKCSEANDLFQDMPRRGCAPDVVTYRTLFDGMCEWMHLGEAALILDEMLFRGYAPLSRSLNRFIDQICHKGNFELLLEVLSSLSRKEDVLNEDMWKIVVSMVCKPKELQEHFDFELLNTLVCNIKHECK</sequence>
<proteinExistence type="predicted"/>
<evidence type="ECO:0000313" key="3">
    <source>
        <dbReference type="EMBL" id="MED6105949.1"/>
    </source>
</evidence>
<evidence type="ECO:0000256" key="2">
    <source>
        <dbReference type="PROSITE-ProRule" id="PRU00708"/>
    </source>
</evidence>
<dbReference type="InterPro" id="IPR051222">
    <property type="entry name" value="PPR/CCM1_RNA-binding"/>
</dbReference>
<dbReference type="PANTHER" id="PTHR47942:SF65">
    <property type="entry name" value="OS04G0618050 PROTEIN"/>
    <property type="match status" value="1"/>
</dbReference>
<dbReference type="Gene3D" id="1.25.40.10">
    <property type="entry name" value="Tetratricopeptide repeat domain"/>
    <property type="match status" value="5"/>
</dbReference>
<evidence type="ECO:0000313" key="4">
    <source>
        <dbReference type="Proteomes" id="UP001341840"/>
    </source>
</evidence>
<feature type="repeat" description="PPR" evidence="2">
    <location>
        <begin position="183"/>
        <end position="213"/>
    </location>
</feature>
<dbReference type="InterPro" id="IPR011990">
    <property type="entry name" value="TPR-like_helical_dom_sf"/>
</dbReference>
<feature type="repeat" description="PPR" evidence="2">
    <location>
        <begin position="359"/>
        <end position="393"/>
    </location>
</feature>
<feature type="repeat" description="PPR" evidence="2">
    <location>
        <begin position="148"/>
        <end position="182"/>
    </location>
</feature>
<dbReference type="Proteomes" id="UP001341840">
    <property type="component" value="Unassembled WGS sequence"/>
</dbReference>
<keyword evidence="4" id="KW-1185">Reference proteome</keyword>
<protein>
    <recommendedName>
        <fullName evidence="5">Pentatricopeptide repeat-containing protein</fullName>
    </recommendedName>
</protein>
<dbReference type="NCBIfam" id="TIGR00756">
    <property type="entry name" value="PPR"/>
    <property type="match status" value="7"/>
</dbReference>
<feature type="repeat" description="PPR" evidence="2">
    <location>
        <begin position="219"/>
        <end position="253"/>
    </location>
</feature>
<reference evidence="3 4" key="1">
    <citation type="journal article" date="2023" name="Plants (Basel)">
        <title>Bridging the Gap: Combining Genomics and Transcriptomics Approaches to Understand Stylosanthes scabra, an Orphan Legume from the Brazilian Caatinga.</title>
        <authorList>
            <person name="Ferreira-Neto J.R.C."/>
            <person name="da Silva M.D."/>
            <person name="Binneck E."/>
            <person name="de Melo N.F."/>
            <person name="da Silva R.H."/>
            <person name="de Melo A.L.T.M."/>
            <person name="Pandolfi V."/>
            <person name="Bustamante F.O."/>
            <person name="Brasileiro-Vidal A.C."/>
            <person name="Benko-Iseppon A.M."/>
        </authorList>
    </citation>
    <scope>NUCLEOTIDE SEQUENCE [LARGE SCALE GENOMIC DNA]</scope>
    <source>
        <tissue evidence="3">Leaves</tissue>
    </source>
</reference>
<dbReference type="PROSITE" id="PS51375">
    <property type="entry name" value="PPR"/>
    <property type="match status" value="7"/>
</dbReference>
<dbReference type="PANTHER" id="PTHR47942">
    <property type="entry name" value="TETRATRICOPEPTIDE REPEAT (TPR)-LIKE SUPERFAMILY PROTEIN-RELATED"/>
    <property type="match status" value="1"/>
</dbReference>
<evidence type="ECO:0000256" key="1">
    <source>
        <dbReference type="ARBA" id="ARBA00022737"/>
    </source>
</evidence>
<dbReference type="Pfam" id="PF12854">
    <property type="entry name" value="PPR_1"/>
    <property type="match status" value="1"/>
</dbReference>
<keyword evidence="1" id="KW-0677">Repeat</keyword>
<feature type="repeat" description="PPR" evidence="2">
    <location>
        <begin position="289"/>
        <end position="323"/>
    </location>
</feature>
<name>A0ABU6Q3D4_9FABA</name>
<feature type="repeat" description="PPR" evidence="2">
    <location>
        <begin position="254"/>
        <end position="288"/>
    </location>
</feature>
<feature type="repeat" description="PPR" evidence="2">
    <location>
        <begin position="324"/>
        <end position="358"/>
    </location>
</feature>
<gene>
    <name evidence="3" type="ORF">PIB30_000072</name>
</gene>
<organism evidence="3 4">
    <name type="scientific">Stylosanthes scabra</name>
    <dbReference type="NCBI Taxonomy" id="79078"/>
    <lineage>
        <taxon>Eukaryota</taxon>
        <taxon>Viridiplantae</taxon>
        <taxon>Streptophyta</taxon>
        <taxon>Embryophyta</taxon>
        <taxon>Tracheophyta</taxon>
        <taxon>Spermatophyta</taxon>
        <taxon>Magnoliopsida</taxon>
        <taxon>eudicotyledons</taxon>
        <taxon>Gunneridae</taxon>
        <taxon>Pentapetalae</taxon>
        <taxon>rosids</taxon>
        <taxon>fabids</taxon>
        <taxon>Fabales</taxon>
        <taxon>Fabaceae</taxon>
        <taxon>Papilionoideae</taxon>
        <taxon>50 kb inversion clade</taxon>
        <taxon>dalbergioids sensu lato</taxon>
        <taxon>Dalbergieae</taxon>
        <taxon>Pterocarpus clade</taxon>
        <taxon>Stylosanthes</taxon>
    </lineage>
</organism>
<accession>A0ABU6Q3D4</accession>
<evidence type="ECO:0008006" key="5">
    <source>
        <dbReference type="Google" id="ProtNLM"/>
    </source>
</evidence>
<dbReference type="InterPro" id="IPR002885">
    <property type="entry name" value="PPR_rpt"/>
</dbReference>
<dbReference type="EMBL" id="JASCZI010000001">
    <property type="protein sequence ID" value="MED6105949.1"/>
    <property type="molecule type" value="Genomic_DNA"/>
</dbReference>
<comment type="caution">
    <text evidence="3">The sequence shown here is derived from an EMBL/GenBank/DDBJ whole genome shotgun (WGS) entry which is preliminary data.</text>
</comment>